<feature type="region of interest" description="Disordered" evidence="8">
    <location>
        <begin position="1"/>
        <end position="106"/>
    </location>
</feature>
<gene>
    <name evidence="10" type="ORF">FKW77_005511</name>
</gene>
<dbReference type="Gene3D" id="3.40.50.1220">
    <property type="entry name" value="TPP-binding domain"/>
    <property type="match status" value="1"/>
</dbReference>
<evidence type="ECO:0000313" key="11">
    <source>
        <dbReference type="Proteomes" id="UP000316270"/>
    </source>
</evidence>
<dbReference type="STRING" id="50376.A0A517LRC6"/>
<dbReference type="InterPro" id="IPR026590">
    <property type="entry name" value="Ssirtuin_cat_dom"/>
</dbReference>
<dbReference type="Pfam" id="PF02146">
    <property type="entry name" value="SIR2"/>
    <property type="match status" value="1"/>
</dbReference>
<evidence type="ECO:0000256" key="4">
    <source>
        <dbReference type="ARBA" id="ARBA00022723"/>
    </source>
</evidence>
<dbReference type="CDD" id="cd01408">
    <property type="entry name" value="SIRT1"/>
    <property type="match status" value="1"/>
</dbReference>
<evidence type="ECO:0000256" key="3">
    <source>
        <dbReference type="ARBA" id="ARBA00022679"/>
    </source>
</evidence>
<dbReference type="GO" id="GO:0070403">
    <property type="term" value="F:NAD+ binding"/>
    <property type="evidence" value="ECO:0007669"/>
    <property type="project" value="InterPro"/>
</dbReference>
<evidence type="ECO:0000256" key="8">
    <source>
        <dbReference type="SAM" id="MobiDB-lite"/>
    </source>
</evidence>
<dbReference type="GO" id="GO:0017136">
    <property type="term" value="F:histone deacetylase activity, NAD-dependent"/>
    <property type="evidence" value="ECO:0007669"/>
    <property type="project" value="TreeGrafter"/>
</dbReference>
<feature type="compositionally biased region" description="Polar residues" evidence="8">
    <location>
        <begin position="553"/>
        <end position="571"/>
    </location>
</feature>
<dbReference type="Gene3D" id="3.30.1600.10">
    <property type="entry name" value="SIR2/SIRT2 'Small Domain"/>
    <property type="match status" value="1"/>
</dbReference>
<name>A0A517LRC6_9PEZI</name>
<feature type="binding site" evidence="7">
    <location>
        <position position="268"/>
    </location>
    <ligand>
        <name>Zn(2+)</name>
        <dbReference type="ChEBI" id="CHEBI:29105"/>
    </ligand>
</feature>
<evidence type="ECO:0000313" key="10">
    <source>
        <dbReference type="EMBL" id="QDS78187.1"/>
    </source>
</evidence>
<evidence type="ECO:0000256" key="2">
    <source>
        <dbReference type="ARBA" id="ARBA00006924"/>
    </source>
</evidence>
<organism evidence="10 11">
    <name type="scientific">Venturia effusa</name>
    <dbReference type="NCBI Taxonomy" id="50376"/>
    <lineage>
        <taxon>Eukaryota</taxon>
        <taxon>Fungi</taxon>
        <taxon>Dikarya</taxon>
        <taxon>Ascomycota</taxon>
        <taxon>Pezizomycotina</taxon>
        <taxon>Dothideomycetes</taxon>
        <taxon>Pleosporomycetidae</taxon>
        <taxon>Venturiales</taxon>
        <taxon>Venturiaceae</taxon>
        <taxon>Venturia</taxon>
    </lineage>
</organism>
<dbReference type="Proteomes" id="UP000316270">
    <property type="component" value="Chromosome 19"/>
</dbReference>
<feature type="binding site" evidence="7">
    <location>
        <position position="241"/>
    </location>
    <ligand>
        <name>Zn(2+)</name>
        <dbReference type="ChEBI" id="CHEBI:29105"/>
    </ligand>
</feature>
<keyword evidence="6" id="KW-0520">NAD</keyword>
<feature type="region of interest" description="Disordered" evidence="8">
    <location>
        <begin position="422"/>
        <end position="442"/>
    </location>
</feature>
<dbReference type="PROSITE" id="PS50305">
    <property type="entry name" value="SIRTUIN"/>
    <property type="match status" value="1"/>
</dbReference>
<dbReference type="InterPro" id="IPR026591">
    <property type="entry name" value="Sirtuin_cat_small_dom_sf"/>
</dbReference>
<dbReference type="SUPFAM" id="SSF52467">
    <property type="entry name" value="DHS-like NAD/FAD-binding domain"/>
    <property type="match status" value="1"/>
</dbReference>
<sequence length="608" mass="66817">MSADSTGEDAEVRAGSATDGEIRSEGRQAKARRAQGRYNLSYDEYDRIDSYDDFGPSHSSRHHKNRKEKSSARRGLRSSQKPSDLRNMGQENSTPIDPMVPPTSLKGRDLESVAEHITCGNAKKIVVMSGAGISTSAGIPDFRSPGTGLYANLARLNLPYAEAVFSVDYFREKPEAFYTLAQELWPGKWRPTITHVFIALLHKKGLLLKHFTQNIDCLDREAGVPGDKVIEAHGSFATSRCIDCKSPYSNDELLAHVERTEIPRCHTCKGLVKPDIVFFGEALPAAFFAGQNLLREADLVIVLGSSLSVAPFAQLPGLTSTGVPRLLVNNEIVGDLGTRADDVIQLGDCDDGIRRLAKACDWLDELEDMWNETGKKFGFQPVVTKPNPRPGMSRDEKLEDEVNKIAQEVEDTLHVTKIQTDKVMSTQAKPRISQPQERREIEHSRVKSVEEWKSEFLAKYKKDLKHESEVESGARERARIAARSSPLPAYHSDKTATAVKLDGAVGEGGGTVDSALLSHVQTTSMLTRDPESSRKGDPSPPLFAWTDPDKNLSAESQNDGHLTDGTPSPSRWNEDSPTMMRGTQLQHGRGGDGDEDDGESSLAASLKQ</sequence>
<accession>A0A517LRC6</accession>
<feature type="binding site" evidence="7">
    <location>
        <position position="244"/>
    </location>
    <ligand>
        <name>Zn(2+)</name>
        <dbReference type="ChEBI" id="CHEBI:29105"/>
    </ligand>
</feature>
<dbReference type="InterPro" id="IPR029035">
    <property type="entry name" value="DHS-like_NAD/FAD-binding_dom"/>
</dbReference>
<dbReference type="GO" id="GO:0046872">
    <property type="term" value="F:metal ion binding"/>
    <property type="evidence" value="ECO:0007669"/>
    <property type="project" value="UniProtKB-KW"/>
</dbReference>
<dbReference type="AlphaFoldDB" id="A0A517LRC6"/>
<keyword evidence="3" id="KW-0808">Transferase</keyword>
<evidence type="ECO:0000259" key="9">
    <source>
        <dbReference type="PROSITE" id="PS50305"/>
    </source>
</evidence>
<dbReference type="PANTHER" id="PTHR11085:SF6">
    <property type="entry name" value="NAD-DEPENDENT PROTEIN DEACETYLASE SIRTUIN-2"/>
    <property type="match status" value="1"/>
</dbReference>
<reference evidence="10 11" key="1">
    <citation type="submission" date="2019-07" db="EMBL/GenBank/DDBJ databases">
        <title>Finished genome of Venturia effusa.</title>
        <authorList>
            <person name="Young C.A."/>
            <person name="Cox M.P."/>
            <person name="Ganley A.R.D."/>
            <person name="David W.J."/>
        </authorList>
    </citation>
    <scope>NUCLEOTIDE SEQUENCE [LARGE SCALE GENOMIC DNA]</scope>
    <source>
        <strain evidence="11">albino</strain>
    </source>
</reference>
<dbReference type="GO" id="GO:0005634">
    <property type="term" value="C:nucleus"/>
    <property type="evidence" value="ECO:0007669"/>
    <property type="project" value="TreeGrafter"/>
</dbReference>
<dbReference type="EMBL" id="CP042203">
    <property type="protein sequence ID" value="QDS78187.1"/>
    <property type="molecule type" value="Genomic_DNA"/>
</dbReference>
<feature type="region of interest" description="Disordered" evidence="8">
    <location>
        <begin position="523"/>
        <end position="608"/>
    </location>
</feature>
<dbReference type="PANTHER" id="PTHR11085">
    <property type="entry name" value="NAD-DEPENDENT PROTEIN DEACYLASE SIRTUIN-5, MITOCHONDRIAL-RELATED"/>
    <property type="match status" value="1"/>
</dbReference>
<feature type="compositionally biased region" description="Basic residues" evidence="8">
    <location>
        <begin position="59"/>
        <end position="76"/>
    </location>
</feature>
<feature type="active site" description="Proton acceptor" evidence="7">
    <location>
        <position position="233"/>
    </location>
</feature>
<feature type="binding site" evidence="7">
    <location>
        <position position="265"/>
    </location>
    <ligand>
        <name>Zn(2+)</name>
        <dbReference type="ChEBI" id="CHEBI:29105"/>
    </ligand>
</feature>
<dbReference type="InterPro" id="IPR003000">
    <property type="entry name" value="Sirtuin"/>
</dbReference>
<keyword evidence="5 7" id="KW-0862">Zinc</keyword>
<proteinExistence type="inferred from homology"/>
<feature type="compositionally biased region" description="Basic and acidic residues" evidence="8">
    <location>
        <begin position="469"/>
        <end position="479"/>
    </location>
</feature>
<protein>
    <recommendedName>
        <fullName evidence="9">Deacetylase sirtuin-type domain-containing protein</fullName>
    </recommendedName>
</protein>
<feature type="domain" description="Deacetylase sirtuin-type" evidence="9">
    <location>
        <begin position="103"/>
        <end position="363"/>
    </location>
</feature>
<evidence type="ECO:0000256" key="1">
    <source>
        <dbReference type="ARBA" id="ARBA00001947"/>
    </source>
</evidence>
<feature type="compositionally biased region" description="Basic and acidic residues" evidence="8">
    <location>
        <begin position="528"/>
        <end position="537"/>
    </location>
</feature>
<dbReference type="InterPro" id="IPR050134">
    <property type="entry name" value="NAD-dep_sirtuin_deacylases"/>
</dbReference>
<keyword evidence="4 7" id="KW-0479">Metal-binding</keyword>
<keyword evidence="11" id="KW-1185">Reference proteome</keyword>
<comment type="cofactor">
    <cofactor evidence="1">
        <name>Zn(2+)</name>
        <dbReference type="ChEBI" id="CHEBI:29105"/>
    </cofactor>
</comment>
<evidence type="ECO:0000256" key="6">
    <source>
        <dbReference type="ARBA" id="ARBA00023027"/>
    </source>
</evidence>
<evidence type="ECO:0000256" key="7">
    <source>
        <dbReference type="PROSITE-ProRule" id="PRU00236"/>
    </source>
</evidence>
<feature type="region of interest" description="Disordered" evidence="8">
    <location>
        <begin position="469"/>
        <end position="493"/>
    </location>
</feature>
<dbReference type="OrthoDB" id="420264at2759"/>
<comment type="similarity">
    <text evidence="2">Belongs to the sirtuin family. Class I subfamily.</text>
</comment>
<evidence type="ECO:0000256" key="5">
    <source>
        <dbReference type="ARBA" id="ARBA00022833"/>
    </source>
</evidence>